<comment type="cofactor">
    <cofactor evidence="11">
        <name>heme</name>
        <dbReference type="ChEBI" id="CHEBI:30413"/>
    </cofactor>
</comment>
<dbReference type="SUPFAM" id="SSF48264">
    <property type="entry name" value="Cytochrome P450"/>
    <property type="match status" value="1"/>
</dbReference>
<dbReference type="GO" id="GO:0004497">
    <property type="term" value="F:monooxygenase activity"/>
    <property type="evidence" value="ECO:0007669"/>
    <property type="project" value="UniProtKB-KW"/>
</dbReference>
<evidence type="ECO:0000256" key="1">
    <source>
        <dbReference type="ARBA" id="ARBA00004370"/>
    </source>
</evidence>
<dbReference type="PANTHER" id="PTHR24282">
    <property type="entry name" value="CYTOCHROME P450 FAMILY MEMBER"/>
    <property type="match status" value="1"/>
</dbReference>
<comment type="similarity">
    <text evidence="2 12">Belongs to the cytochrome P450 family.</text>
</comment>
<dbReference type="PRINTS" id="PR00463">
    <property type="entry name" value="EP450I"/>
</dbReference>
<dbReference type="InterPro" id="IPR017972">
    <property type="entry name" value="Cyt_P450_CS"/>
</dbReference>
<protein>
    <recommendedName>
        <fullName evidence="15">Cytochrome P450</fullName>
    </recommendedName>
</protein>
<evidence type="ECO:0000256" key="12">
    <source>
        <dbReference type="RuleBase" id="RU000461"/>
    </source>
</evidence>
<keyword evidence="8 11" id="KW-0408">Iron</keyword>
<evidence type="ECO:0000256" key="11">
    <source>
        <dbReference type="PIRSR" id="PIRSR602401-1"/>
    </source>
</evidence>
<dbReference type="GO" id="GO:0005506">
    <property type="term" value="F:iron ion binding"/>
    <property type="evidence" value="ECO:0007669"/>
    <property type="project" value="InterPro"/>
</dbReference>
<dbReference type="PANTHER" id="PTHR24282:SF255">
    <property type="entry name" value="CYTOCHROME P450 72A11-RELATED"/>
    <property type="match status" value="1"/>
</dbReference>
<feature type="binding site" description="axial binding residue" evidence="11">
    <location>
        <position position="466"/>
    </location>
    <ligand>
        <name>heme</name>
        <dbReference type="ChEBI" id="CHEBI:30413"/>
    </ligand>
    <ligandPart>
        <name>Fe</name>
        <dbReference type="ChEBI" id="CHEBI:18248"/>
    </ligandPart>
</feature>
<keyword evidence="5 11" id="KW-0479">Metal-binding</keyword>
<dbReference type="GO" id="GO:0016705">
    <property type="term" value="F:oxidoreductase activity, acting on paired donors, with incorporation or reduction of molecular oxygen"/>
    <property type="evidence" value="ECO:0007669"/>
    <property type="project" value="InterPro"/>
</dbReference>
<dbReference type="InterPro" id="IPR002401">
    <property type="entry name" value="Cyt_P450_E_grp-I"/>
</dbReference>
<dbReference type="InterPro" id="IPR050665">
    <property type="entry name" value="Cytochrome_P450_Monooxygen"/>
</dbReference>
<organism evidence="13 14">
    <name type="scientific">Aristolochia fimbriata</name>
    <name type="common">White veined hardy Dutchman's pipe vine</name>
    <dbReference type="NCBI Taxonomy" id="158543"/>
    <lineage>
        <taxon>Eukaryota</taxon>
        <taxon>Viridiplantae</taxon>
        <taxon>Streptophyta</taxon>
        <taxon>Embryophyta</taxon>
        <taxon>Tracheophyta</taxon>
        <taxon>Spermatophyta</taxon>
        <taxon>Magnoliopsida</taxon>
        <taxon>Magnoliidae</taxon>
        <taxon>Piperales</taxon>
        <taxon>Aristolochiaceae</taxon>
        <taxon>Aristolochia</taxon>
    </lineage>
</organism>
<dbReference type="Proteomes" id="UP000825729">
    <property type="component" value="Unassembled WGS sequence"/>
</dbReference>
<keyword evidence="9 12" id="KW-0503">Monooxygenase</keyword>
<dbReference type="Gene3D" id="1.10.630.10">
    <property type="entry name" value="Cytochrome P450"/>
    <property type="match status" value="1"/>
</dbReference>
<keyword evidence="3 11" id="KW-0349">Heme</keyword>
<evidence type="ECO:0000313" key="13">
    <source>
        <dbReference type="EMBL" id="KAG9455247.1"/>
    </source>
</evidence>
<comment type="caution">
    <text evidence="13">The sequence shown here is derived from an EMBL/GenBank/DDBJ whole genome shotgun (WGS) entry which is preliminary data.</text>
</comment>
<reference evidence="13 14" key="1">
    <citation type="submission" date="2021-07" db="EMBL/GenBank/DDBJ databases">
        <title>The Aristolochia fimbriata genome: insights into angiosperm evolution, floral development and chemical biosynthesis.</title>
        <authorList>
            <person name="Jiao Y."/>
        </authorList>
    </citation>
    <scope>NUCLEOTIDE SEQUENCE [LARGE SCALE GENOMIC DNA]</scope>
    <source>
        <strain evidence="13">IBCAS-2021</strain>
        <tissue evidence="13">Leaf</tissue>
    </source>
</reference>
<dbReference type="Pfam" id="PF00067">
    <property type="entry name" value="p450"/>
    <property type="match status" value="1"/>
</dbReference>
<evidence type="ECO:0000256" key="5">
    <source>
        <dbReference type="ARBA" id="ARBA00022723"/>
    </source>
</evidence>
<evidence type="ECO:0000256" key="2">
    <source>
        <dbReference type="ARBA" id="ARBA00010617"/>
    </source>
</evidence>
<evidence type="ECO:0000256" key="8">
    <source>
        <dbReference type="ARBA" id="ARBA00023004"/>
    </source>
</evidence>
<evidence type="ECO:0000256" key="3">
    <source>
        <dbReference type="ARBA" id="ARBA00022617"/>
    </source>
</evidence>
<evidence type="ECO:0000256" key="6">
    <source>
        <dbReference type="ARBA" id="ARBA00022989"/>
    </source>
</evidence>
<dbReference type="PROSITE" id="PS00086">
    <property type="entry name" value="CYTOCHROME_P450"/>
    <property type="match status" value="1"/>
</dbReference>
<name>A0AAV7F5H9_ARIFI</name>
<dbReference type="PRINTS" id="PR00385">
    <property type="entry name" value="P450"/>
</dbReference>
<proteinExistence type="inferred from homology"/>
<evidence type="ECO:0008006" key="15">
    <source>
        <dbReference type="Google" id="ProtNLM"/>
    </source>
</evidence>
<dbReference type="AlphaFoldDB" id="A0AAV7F5H9"/>
<gene>
    <name evidence="13" type="ORF">H6P81_008151</name>
</gene>
<sequence>MANLVTTASAIFLLLPVLLWLLAVLYSVWWKPKRLEKFLKDQGLVGPPYKLFYGNLKENAALNKEAQSKPMGFSHNTVPRIAPLFHRIVQKYGKMPLFWQGTNPRVIILDPEMIRDVLYNKFYDFGKPISNPMAKLLATGVAYYEAERWGIHRKILNPAFHLEKIKGMVPAFYTSSMELISKWNDMVDAQGGSCEVDVWPEFQNFTGDVISRTAFGSDYREGRPIFELQSEQAELLHKTITSPYFPGLEYLPTRDNRRRREIDRSVKALLKGIIEKREKAMKLDPESSQNDLLGLLLESNLKESQESGGSPVVTPEEVIEECKLFYFSGQETTNILLTWTMIVLSMHPEWQNRAREEVLKIFGKNKPDYDGLTQLKTVTMILFEVLRLYPSLTYIVRGTSKETQLGGITFPPGVHFALPTLFLHHDKEFWGEDAEEFNPERFAGGVSKAAKHQTAFFPFGGGPRSCIGQNFALTEAKLVLSMILQQFWFELSPSYAHAPYTLLLLRPQHGAQLVLHKL</sequence>
<dbReference type="GO" id="GO:0020037">
    <property type="term" value="F:heme binding"/>
    <property type="evidence" value="ECO:0007669"/>
    <property type="project" value="InterPro"/>
</dbReference>
<keyword evidence="10" id="KW-0472">Membrane</keyword>
<dbReference type="InterPro" id="IPR001128">
    <property type="entry name" value="Cyt_P450"/>
</dbReference>
<dbReference type="GO" id="GO:0016020">
    <property type="term" value="C:membrane"/>
    <property type="evidence" value="ECO:0007669"/>
    <property type="project" value="UniProtKB-SubCell"/>
</dbReference>
<evidence type="ECO:0000256" key="10">
    <source>
        <dbReference type="ARBA" id="ARBA00023136"/>
    </source>
</evidence>
<evidence type="ECO:0000256" key="7">
    <source>
        <dbReference type="ARBA" id="ARBA00023002"/>
    </source>
</evidence>
<keyword evidence="6" id="KW-1133">Transmembrane helix</keyword>
<evidence type="ECO:0000256" key="9">
    <source>
        <dbReference type="ARBA" id="ARBA00023033"/>
    </source>
</evidence>
<comment type="subcellular location">
    <subcellularLocation>
        <location evidence="1">Membrane</location>
    </subcellularLocation>
</comment>
<dbReference type="EMBL" id="JAINDJ010000003">
    <property type="protein sequence ID" value="KAG9455247.1"/>
    <property type="molecule type" value="Genomic_DNA"/>
</dbReference>
<dbReference type="FunFam" id="1.10.630.10:FF:000029">
    <property type="entry name" value="Cytochrome P450 734A1"/>
    <property type="match status" value="1"/>
</dbReference>
<evidence type="ECO:0000313" key="14">
    <source>
        <dbReference type="Proteomes" id="UP000825729"/>
    </source>
</evidence>
<keyword evidence="14" id="KW-1185">Reference proteome</keyword>
<keyword evidence="7 12" id="KW-0560">Oxidoreductase</keyword>
<evidence type="ECO:0000256" key="4">
    <source>
        <dbReference type="ARBA" id="ARBA00022692"/>
    </source>
</evidence>
<dbReference type="InterPro" id="IPR036396">
    <property type="entry name" value="Cyt_P450_sf"/>
</dbReference>
<keyword evidence="4" id="KW-0812">Transmembrane</keyword>
<accession>A0AAV7F5H9</accession>